<gene>
    <name evidence="1" type="ORF">L345_11796</name>
</gene>
<dbReference type="AlphaFoldDB" id="V8NKE0"/>
<comment type="caution">
    <text evidence="1">The sequence shown here is derived from an EMBL/GenBank/DDBJ whole genome shotgun (WGS) entry which is preliminary data.</text>
</comment>
<accession>V8NKE0</accession>
<reference evidence="1 2" key="1">
    <citation type="journal article" date="2013" name="Proc. Natl. Acad. Sci. U.S.A.">
        <title>The king cobra genome reveals dynamic gene evolution and adaptation in the snake venom system.</title>
        <authorList>
            <person name="Vonk F.J."/>
            <person name="Casewell N.R."/>
            <person name="Henkel C.V."/>
            <person name="Heimberg A.M."/>
            <person name="Jansen H.J."/>
            <person name="McCleary R.J."/>
            <person name="Kerkkamp H.M."/>
            <person name="Vos R.A."/>
            <person name="Guerreiro I."/>
            <person name="Calvete J.J."/>
            <person name="Wuster W."/>
            <person name="Woods A.E."/>
            <person name="Logan J.M."/>
            <person name="Harrison R.A."/>
            <person name="Castoe T.A."/>
            <person name="de Koning A.P."/>
            <person name="Pollock D.D."/>
            <person name="Yandell M."/>
            <person name="Calderon D."/>
            <person name="Renjifo C."/>
            <person name="Currier R.B."/>
            <person name="Salgado D."/>
            <person name="Pla D."/>
            <person name="Sanz L."/>
            <person name="Hyder A.S."/>
            <person name="Ribeiro J.M."/>
            <person name="Arntzen J.W."/>
            <person name="van den Thillart G.E."/>
            <person name="Boetzer M."/>
            <person name="Pirovano W."/>
            <person name="Dirks R.P."/>
            <person name="Spaink H.P."/>
            <person name="Duboule D."/>
            <person name="McGlinn E."/>
            <person name="Kini R.M."/>
            <person name="Richardson M.K."/>
        </authorList>
    </citation>
    <scope>NUCLEOTIDE SEQUENCE</scope>
    <source>
        <tissue evidence="1">Blood</tissue>
    </source>
</reference>
<dbReference type="EMBL" id="AZIM01003248">
    <property type="protein sequence ID" value="ETE62446.1"/>
    <property type="molecule type" value="Genomic_DNA"/>
</dbReference>
<sequence length="152" mass="16372">MDGFLSNPPRCLTNSNSVSSPVSLLLSARRPVPHRSAPHKCVYPNLALLKIVFPTLAPQKCAFPDPALLKNVFPNLALLKNVFPDLALLKNVFPNLALLKNVFPNLAPNKCAYPNPAPKTSKAAVPLNVRNVVEMPSTGGLEIEGRSSWGAL</sequence>
<name>V8NKE0_OPHHA</name>
<proteinExistence type="predicted"/>
<dbReference type="OrthoDB" id="8962799at2759"/>
<feature type="non-terminal residue" evidence="1">
    <location>
        <position position="1"/>
    </location>
</feature>
<evidence type="ECO:0000313" key="2">
    <source>
        <dbReference type="Proteomes" id="UP000018936"/>
    </source>
</evidence>
<evidence type="ECO:0000313" key="1">
    <source>
        <dbReference type="EMBL" id="ETE62446.1"/>
    </source>
</evidence>
<organism evidence="1 2">
    <name type="scientific">Ophiophagus hannah</name>
    <name type="common">King cobra</name>
    <name type="synonym">Naja hannah</name>
    <dbReference type="NCBI Taxonomy" id="8665"/>
    <lineage>
        <taxon>Eukaryota</taxon>
        <taxon>Metazoa</taxon>
        <taxon>Chordata</taxon>
        <taxon>Craniata</taxon>
        <taxon>Vertebrata</taxon>
        <taxon>Euteleostomi</taxon>
        <taxon>Lepidosauria</taxon>
        <taxon>Squamata</taxon>
        <taxon>Bifurcata</taxon>
        <taxon>Unidentata</taxon>
        <taxon>Episquamata</taxon>
        <taxon>Toxicofera</taxon>
        <taxon>Serpentes</taxon>
        <taxon>Colubroidea</taxon>
        <taxon>Elapidae</taxon>
        <taxon>Elapinae</taxon>
        <taxon>Ophiophagus</taxon>
    </lineage>
</organism>
<protein>
    <submittedName>
        <fullName evidence="1">Uncharacterized protein</fullName>
    </submittedName>
</protein>
<keyword evidence="2" id="KW-1185">Reference proteome</keyword>
<dbReference type="Proteomes" id="UP000018936">
    <property type="component" value="Unassembled WGS sequence"/>
</dbReference>